<evidence type="ECO:0000256" key="2">
    <source>
        <dbReference type="ARBA" id="ARBA00005907"/>
    </source>
</evidence>
<dbReference type="AlphaFoldDB" id="A0A1A0HBN1"/>
<dbReference type="Proteomes" id="UP000092555">
    <property type="component" value="Unassembled WGS sequence"/>
</dbReference>
<dbReference type="GO" id="GO:0030690">
    <property type="term" value="C:Noc1p-Noc2p complex"/>
    <property type="evidence" value="ECO:0007669"/>
    <property type="project" value="EnsemblFungi"/>
</dbReference>
<dbReference type="STRING" id="869754.A0A1A0HBN1"/>
<evidence type="ECO:0000256" key="4">
    <source>
        <dbReference type="SAM" id="MobiDB-lite"/>
    </source>
</evidence>
<gene>
    <name evidence="5" type="ORF">METBIDRAFT_32052</name>
</gene>
<feature type="compositionally biased region" description="Basic and acidic residues" evidence="4">
    <location>
        <begin position="18"/>
        <end position="28"/>
    </location>
</feature>
<feature type="compositionally biased region" description="Basic and acidic residues" evidence="4">
    <location>
        <begin position="132"/>
        <end position="148"/>
    </location>
</feature>
<feature type="compositionally biased region" description="Basic residues" evidence="4">
    <location>
        <begin position="1"/>
        <end position="17"/>
    </location>
</feature>
<keyword evidence="3" id="KW-0539">Nucleus</keyword>
<dbReference type="GO" id="GO:0005654">
    <property type="term" value="C:nucleoplasm"/>
    <property type="evidence" value="ECO:0007669"/>
    <property type="project" value="EnsemblFungi"/>
</dbReference>
<dbReference type="OrthoDB" id="10266662at2759"/>
<comment type="subcellular location">
    <subcellularLocation>
        <location evidence="1">Nucleus</location>
    </subcellularLocation>
</comment>
<dbReference type="SUPFAM" id="SSF48371">
    <property type="entry name" value="ARM repeat"/>
    <property type="match status" value="1"/>
</dbReference>
<comment type="similarity">
    <text evidence="2">Belongs to the NOC2 family.</text>
</comment>
<dbReference type="RefSeq" id="XP_018712054.1">
    <property type="nucleotide sequence ID" value="XM_018855975.1"/>
</dbReference>
<dbReference type="GO" id="GO:0005730">
    <property type="term" value="C:nucleolus"/>
    <property type="evidence" value="ECO:0007669"/>
    <property type="project" value="EnsemblFungi"/>
</dbReference>
<feature type="region of interest" description="Disordered" evidence="4">
    <location>
        <begin position="1"/>
        <end position="148"/>
    </location>
</feature>
<evidence type="ECO:0000256" key="3">
    <source>
        <dbReference type="ARBA" id="ARBA00023242"/>
    </source>
</evidence>
<dbReference type="Pfam" id="PF03715">
    <property type="entry name" value="Noc2"/>
    <property type="match status" value="1"/>
</dbReference>
<dbReference type="GeneID" id="30028951"/>
<feature type="region of interest" description="Disordered" evidence="4">
    <location>
        <begin position="710"/>
        <end position="746"/>
    </location>
</feature>
<feature type="compositionally biased region" description="Acidic residues" evidence="4">
    <location>
        <begin position="170"/>
        <end position="193"/>
    </location>
</feature>
<feature type="region of interest" description="Disordered" evidence="4">
    <location>
        <begin position="165"/>
        <end position="198"/>
    </location>
</feature>
<feature type="compositionally biased region" description="Basic and acidic residues" evidence="4">
    <location>
        <begin position="710"/>
        <end position="720"/>
    </location>
</feature>
<dbReference type="GO" id="GO:0030691">
    <property type="term" value="C:Noc2p-Noc3p complex"/>
    <property type="evidence" value="ECO:0007669"/>
    <property type="project" value="EnsemblFungi"/>
</dbReference>
<evidence type="ECO:0000256" key="1">
    <source>
        <dbReference type="ARBA" id="ARBA00004123"/>
    </source>
</evidence>
<evidence type="ECO:0000313" key="6">
    <source>
        <dbReference type="Proteomes" id="UP000092555"/>
    </source>
</evidence>
<dbReference type="PANTHER" id="PTHR12687">
    <property type="entry name" value="NUCLEOLAR COMPLEX 2 AND RAD4-RELATED"/>
    <property type="match status" value="1"/>
</dbReference>
<dbReference type="PANTHER" id="PTHR12687:SF4">
    <property type="entry name" value="NUCLEOLAR COMPLEX PROTEIN 2 HOMOLOG"/>
    <property type="match status" value="1"/>
</dbReference>
<evidence type="ECO:0000313" key="5">
    <source>
        <dbReference type="EMBL" id="OBA21544.1"/>
    </source>
</evidence>
<dbReference type="EMBL" id="LXTC01000003">
    <property type="protein sequence ID" value="OBA21544.1"/>
    <property type="molecule type" value="Genomic_DNA"/>
</dbReference>
<dbReference type="GO" id="GO:0042273">
    <property type="term" value="P:ribosomal large subunit biogenesis"/>
    <property type="evidence" value="ECO:0007669"/>
    <property type="project" value="EnsemblFungi"/>
</dbReference>
<feature type="compositionally biased region" description="Low complexity" evidence="4">
    <location>
        <begin position="84"/>
        <end position="95"/>
    </location>
</feature>
<sequence length="746" mass="84062">MGKASKATKKFQNKHLKHTIEHRREVQKQNKKMAQRRGKGNGPAEPKEKKSTRPIFDDMPVDKFFEGGFEVPNPKKGTDAAKNEGSAEGSGASADDSSDEGSDMDPEIESDQEEAGQEASEGESSDEEDEEMMKQDMAELENKDPEFYKYLKNNEKELLDFEGVNPLDAMSDDGEGSGDESGEEASDAEEEVEAAPAKQKIDISKALVAKWDKQLKEQPKAKTIQNAISAFKSVVYINSSDKNESRYSFNDPDVFSDLMFVGLRRVPEAAQKLAPYKVNLKDVRSVDAKNAQTRVVSRLLKSQAGAYITLLQDITNTETAALVLASVQEVLPFYISQRKILKQILGSVVDVWASTTNVETQVSTYAFMNNAAREYPKSTLDIILRSSYSSFLKNCRKTNVHTMDSLNFAKNSAAELFGIDENLSYSIGFEFVRQLAVHLRNTISSTSNVSESSGKDAYKSIYNWQFCHSLDFWSRVLAKQCDPEKELVSHKSHESPLRPLIYPLVQVTLGAIRLIPTAQFFPLRFYLIRSLIRLSQGTGVYIPIYPLIFEILTSTAFSKPPKNVSLPAVDFNYIIKVNQQYLGTRAYQDGLCEQFLELTSEFLVLYCKSIAFPELVTPVILSLRRFMKKSKNIKFNKQMQQLVEKLNSNANYITAKRSGVEYGPLNKAEVQAFLKDEKWESTPLGQYVVVHRNAREEKARILKEAVIEDEKAKQKKKTADIEMEDAIEAEDDEDVQLDDGEDEDEE</sequence>
<feature type="compositionally biased region" description="Acidic residues" evidence="4">
    <location>
        <begin position="96"/>
        <end position="131"/>
    </location>
</feature>
<protein>
    <submittedName>
        <fullName evidence="5">Noc2-domain-containing protein</fullName>
    </submittedName>
</protein>
<comment type="caution">
    <text evidence="5">The sequence shown here is derived from an EMBL/GenBank/DDBJ whole genome shotgun (WGS) entry which is preliminary data.</text>
</comment>
<feature type="compositionally biased region" description="Acidic residues" evidence="4">
    <location>
        <begin position="721"/>
        <end position="746"/>
    </location>
</feature>
<accession>A0A1A0HBN1</accession>
<feature type="compositionally biased region" description="Basic residues" evidence="4">
    <location>
        <begin position="29"/>
        <end position="39"/>
    </location>
</feature>
<reference evidence="5 6" key="1">
    <citation type="submission" date="2016-05" db="EMBL/GenBank/DDBJ databases">
        <title>Comparative genomics of biotechnologically important yeasts.</title>
        <authorList>
            <consortium name="DOE Joint Genome Institute"/>
            <person name="Riley R."/>
            <person name="Haridas S."/>
            <person name="Wolfe K.H."/>
            <person name="Lopes M.R."/>
            <person name="Hittinger C.T."/>
            <person name="Goker M."/>
            <person name="Salamov A."/>
            <person name="Wisecaver J."/>
            <person name="Long T.M."/>
            <person name="Aerts A.L."/>
            <person name="Barry K."/>
            <person name="Choi C."/>
            <person name="Clum A."/>
            <person name="Coughlan A.Y."/>
            <person name="Deshpande S."/>
            <person name="Douglass A.P."/>
            <person name="Hanson S.J."/>
            <person name="Klenk H.-P."/>
            <person name="LaButti K."/>
            <person name="Lapidus A."/>
            <person name="Lindquist E."/>
            <person name="Lipzen A."/>
            <person name="Meier-kolthoff J.P."/>
            <person name="Ohm R.A."/>
            <person name="Otillar R.P."/>
            <person name="Pangilinan J."/>
            <person name="Peng Y."/>
            <person name="Rokas A."/>
            <person name="Rosa C.A."/>
            <person name="Scheuner C."/>
            <person name="Sibirny A.A."/>
            <person name="Slot J.C."/>
            <person name="Stielow J.B."/>
            <person name="Sun H."/>
            <person name="Kurtzman C.P."/>
            <person name="Blackwell M."/>
            <person name="Grigoriev I.V."/>
            <person name="Jeffries T.W."/>
        </authorList>
    </citation>
    <scope>NUCLEOTIDE SEQUENCE [LARGE SCALE GENOMIC DNA]</scope>
    <source>
        <strain evidence="5 6">NRRL YB-4993</strain>
    </source>
</reference>
<organism evidence="5 6">
    <name type="scientific">Metschnikowia bicuspidata var. bicuspidata NRRL YB-4993</name>
    <dbReference type="NCBI Taxonomy" id="869754"/>
    <lineage>
        <taxon>Eukaryota</taxon>
        <taxon>Fungi</taxon>
        <taxon>Dikarya</taxon>
        <taxon>Ascomycota</taxon>
        <taxon>Saccharomycotina</taxon>
        <taxon>Pichiomycetes</taxon>
        <taxon>Metschnikowiaceae</taxon>
        <taxon>Metschnikowia</taxon>
    </lineage>
</organism>
<dbReference type="InterPro" id="IPR005343">
    <property type="entry name" value="Noc2"/>
</dbReference>
<keyword evidence="6" id="KW-1185">Reference proteome</keyword>
<name>A0A1A0HBN1_9ASCO</name>
<proteinExistence type="inferred from homology"/>
<dbReference type="InterPro" id="IPR016024">
    <property type="entry name" value="ARM-type_fold"/>
</dbReference>